<organism evidence="2 3">
    <name type="scientific">Gonium pectorale</name>
    <name type="common">Green alga</name>
    <dbReference type="NCBI Taxonomy" id="33097"/>
    <lineage>
        <taxon>Eukaryota</taxon>
        <taxon>Viridiplantae</taxon>
        <taxon>Chlorophyta</taxon>
        <taxon>core chlorophytes</taxon>
        <taxon>Chlorophyceae</taxon>
        <taxon>CS clade</taxon>
        <taxon>Chlamydomonadales</taxon>
        <taxon>Volvocaceae</taxon>
        <taxon>Gonium</taxon>
    </lineage>
</organism>
<feature type="compositionally biased region" description="Gly residues" evidence="1">
    <location>
        <begin position="290"/>
        <end position="309"/>
    </location>
</feature>
<feature type="compositionally biased region" description="Low complexity" evidence="1">
    <location>
        <begin position="781"/>
        <end position="808"/>
    </location>
</feature>
<accession>A0A150GQ20</accession>
<protein>
    <submittedName>
        <fullName evidence="2">Uncharacterized protein</fullName>
    </submittedName>
</protein>
<evidence type="ECO:0000313" key="2">
    <source>
        <dbReference type="EMBL" id="KXZ51430.1"/>
    </source>
</evidence>
<feature type="compositionally biased region" description="Low complexity" evidence="1">
    <location>
        <begin position="704"/>
        <end position="723"/>
    </location>
</feature>
<feature type="compositionally biased region" description="Polar residues" evidence="1">
    <location>
        <begin position="452"/>
        <end position="462"/>
    </location>
</feature>
<feature type="compositionally biased region" description="Low complexity" evidence="1">
    <location>
        <begin position="427"/>
        <end position="436"/>
    </location>
</feature>
<feature type="compositionally biased region" description="Pro residues" evidence="1">
    <location>
        <begin position="1355"/>
        <end position="1367"/>
    </location>
</feature>
<comment type="caution">
    <text evidence="2">The sequence shown here is derived from an EMBL/GenBank/DDBJ whole genome shotgun (WGS) entry which is preliminary data.</text>
</comment>
<feature type="compositionally biased region" description="Low complexity" evidence="1">
    <location>
        <begin position="935"/>
        <end position="963"/>
    </location>
</feature>
<dbReference type="STRING" id="33097.A0A150GQ20"/>
<feature type="compositionally biased region" description="Low complexity" evidence="1">
    <location>
        <begin position="75"/>
        <end position="92"/>
    </location>
</feature>
<feature type="compositionally biased region" description="Low complexity" evidence="1">
    <location>
        <begin position="635"/>
        <end position="660"/>
    </location>
</feature>
<feature type="compositionally biased region" description="Low complexity" evidence="1">
    <location>
        <begin position="1343"/>
        <end position="1354"/>
    </location>
</feature>
<feature type="region of interest" description="Disordered" evidence="1">
    <location>
        <begin position="631"/>
        <end position="725"/>
    </location>
</feature>
<feature type="region of interest" description="Disordered" evidence="1">
    <location>
        <begin position="1"/>
        <end position="161"/>
    </location>
</feature>
<feature type="compositionally biased region" description="Low complexity" evidence="1">
    <location>
        <begin position="121"/>
        <end position="137"/>
    </location>
</feature>
<feature type="compositionally biased region" description="Pro residues" evidence="1">
    <location>
        <begin position="64"/>
        <end position="74"/>
    </location>
</feature>
<feature type="region of interest" description="Disordered" evidence="1">
    <location>
        <begin position="290"/>
        <end position="312"/>
    </location>
</feature>
<feature type="compositionally biased region" description="Gly residues" evidence="1">
    <location>
        <begin position="335"/>
        <end position="365"/>
    </location>
</feature>
<feature type="region of interest" description="Disordered" evidence="1">
    <location>
        <begin position="1252"/>
        <end position="1277"/>
    </location>
</feature>
<reference evidence="3" key="1">
    <citation type="journal article" date="2016" name="Nat. Commun.">
        <title>The Gonium pectorale genome demonstrates co-option of cell cycle regulation during the evolution of multicellularity.</title>
        <authorList>
            <person name="Hanschen E.R."/>
            <person name="Marriage T.N."/>
            <person name="Ferris P.J."/>
            <person name="Hamaji T."/>
            <person name="Toyoda A."/>
            <person name="Fujiyama A."/>
            <person name="Neme R."/>
            <person name="Noguchi H."/>
            <person name="Minakuchi Y."/>
            <person name="Suzuki M."/>
            <person name="Kawai-Toyooka H."/>
            <person name="Smith D.R."/>
            <person name="Sparks H."/>
            <person name="Anderson J."/>
            <person name="Bakaric R."/>
            <person name="Luria V."/>
            <person name="Karger A."/>
            <person name="Kirschner M.W."/>
            <person name="Durand P.M."/>
            <person name="Michod R.E."/>
            <person name="Nozaki H."/>
            <person name="Olson B.J."/>
        </authorList>
    </citation>
    <scope>NUCLEOTIDE SEQUENCE [LARGE SCALE GENOMIC DNA]</scope>
    <source>
        <strain evidence="3">NIES-2863</strain>
    </source>
</reference>
<feature type="region of interest" description="Disordered" evidence="1">
    <location>
        <begin position="335"/>
        <end position="368"/>
    </location>
</feature>
<name>A0A150GQ20_GONPE</name>
<feature type="region of interest" description="Disordered" evidence="1">
    <location>
        <begin position="767"/>
        <end position="1234"/>
    </location>
</feature>
<sequence>MGKAVAQRDSSASFSFSGSDLSGSIDIDYGGGRPGAKPTPGGKPDSGRPVTRVGPVSSAGRAAPPRPTVPPPRGAPASRLSDSLSISGGSDDLLGDLEIEHSGPIGGSASRRPPYASPVTSGRPPSAAGSRAGSGAATPVRPGSGAATPVRAGGLLPAGGALSAIGGASGRREAMVEVLSLDGPKPSKTNIRRDALSQQPIRESTHTVAMSEADSIDLSGSGSIAIEHSEELQEALTRRGQNVKPIGGTVAAVRAQASRLSASISGSIDFSDADSGSVLMIDAGRKVGAAAGGGARTGGAGGGARGSHGGSDLSISLSGSSINIVGSDVLEVGGGAGGRPGAGGGGGKQAGGKQAGGGAGRGSDGGSDLSISLSGSSINIVGSIGSELVLEATDRNMGVGGGVGGGGRPPSRRPPPAPKLERTQTPSLSGSSFDDSSASEKQVPVPKAPMTAASSFQPAASSGGTGPGFGSMRGSRQPSVGSLTAMPAFASGVSHSDSTPSLSDSDSGGGGRRGTGRAGPGTAAAAAGGGSLLGSMRAVGSRAAAASGGGSSSDGGGTTRPKLLMADSLEDMLAAPEAAETPTGIRHTYGTYDDSYDIGASGGGAAARGGDGGGSGSVGDISGSIVNSWEEGRPAAKAPAAAKRASTSIELSSSNLSLEPSETDSPVLPTGLHRRTGGGGVGAMPGGPAIPAGRASERSRRAPESGGMSSHRSSTSSASSYAGGARGLGAQDLRAATAVDVKAAAATRGVSQQPSSLSISSLLSDVLDTEPSNAPAPAPAPAAAAVNRSKSSSSSGTSLSISGLSSGSRGKRKQASSSGGSGGKGSDSESSGRPRSPPRSTLLTIDALEAASLGSEPSAASAQTAPKSSSSDELDLSGLEPQEKRAPAPMPAPGPSSRPALASVGSGSRSVSLSDDGGAAPVATGRAPPGGSGKAGSSSAFSTASSSGRAPRRPALGAASVRAGGSGRDREEEESSLSSGLRRPASPPSTDHSTARLGTAAAADDEGDDYGDYEDDFVSESVATESVAASRVVSRTTSRVLSRADSSLRADSIRRRAGAGGDRSEPSFSHQASGLGGGPHLRPQTIAESTSSGSESPTSSRRGATGSSSRKGKGLRRRSDDSGDGVRSSTGDRAATDPRPAPPGKLQLQQSRGRVPDPRVGASPGASGSIGTVEEEDDLLAAGVRARGSGWVAHQGDESDRSSPSLGHGAGTDTDLASPSGTQDPSRSLLSQSGNLGAAAVAPGWAAFPAHKGGGGGAAHGTASRGGGTGVAGDSLQFSRDSDLSEEFIPSQAMQRNLLSEQPVFKPLMPYSTSPRASSAAGVGGPPAFTARGVVDASTGLSPLGPQHQVQQQPRSPPPPPPPPLPPAVAAAASPPPARGVFAATQTDVYTHVVDLDPIPRPGTVKLRTVATQWGTLNEAATQVAYDPAAERLLDPSGGLQVPGLEPLQEAALPAPLRAQLHRHLMMQQQLHGPFSKPRGGLAGVGGSPGLLQVSGCS</sequence>
<dbReference type="EMBL" id="LSYV01000013">
    <property type="protein sequence ID" value="KXZ51430.1"/>
    <property type="molecule type" value="Genomic_DNA"/>
</dbReference>
<evidence type="ECO:0000313" key="3">
    <source>
        <dbReference type="Proteomes" id="UP000075714"/>
    </source>
</evidence>
<feature type="compositionally biased region" description="Gly residues" evidence="1">
    <location>
        <begin position="547"/>
        <end position="558"/>
    </location>
</feature>
<feature type="compositionally biased region" description="Polar residues" evidence="1">
    <location>
        <begin position="1215"/>
        <end position="1234"/>
    </location>
</feature>
<keyword evidence="3" id="KW-1185">Reference proteome</keyword>
<feature type="compositionally biased region" description="Low complexity" evidence="1">
    <location>
        <begin position="9"/>
        <end position="28"/>
    </location>
</feature>
<feature type="compositionally biased region" description="Low complexity" evidence="1">
    <location>
        <begin position="897"/>
        <end position="918"/>
    </location>
</feature>
<proteinExistence type="predicted"/>
<feature type="compositionally biased region" description="Low complexity" evidence="1">
    <location>
        <begin position="868"/>
        <end position="880"/>
    </location>
</feature>
<feature type="compositionally biased region" description="Gly residues" evidence="1">
    <location>
        <begin position="1252"/>
        <end position="1271"/>
    </location>
</feature>
<feature type="compositionally biased region" description="Gly residues" evidence="1">
    <location>
        <begin position="398"/>
        <end position="408"/>
    </location>
</feature>
<evidence type="ECO:0000256" key="1">
    <source>
        <dbReference type="SAM" id="MobiDB-lite"/>
    </source>
</evidence>
<feature type="compositionally biased region" description="Polar residues" evidence="1">
    <location>
        <begin position="858"/>
        <end position="867"/>
    </location>
</feature>
<feature type="compositionally biased region" description="Gly residues" evidence="1">
    <location>
        <begin position="507"/>
        <end position="519"/>
    </location>
</feature>
<gene>
    <name evidence="2" type="ORF">GPECTOR_12g392</name>
</gene>
<feature type="compositionally biased region" description="Low complexity" evidence="1">
    <location>
        <begin position="1019"/>
        <end position="1040"/>
    </location>
</feature>
<feature type="region of interest" description="Disordered" evidence="1">
    <location>
        <begin position="395"/>
        <end position="569"/>
    </location>
</feature>
<dbReference type="Proteomes" id="UP000075714">
    <property type="component" value="Unassembled WGS sequence"/>
</dbReference>
<feature type="compositionally biased region" description="Low complexity" evidence="1">
    <location>
        <begin position="152"/>
        <end position="161"/>
    </location>
</feature>
<feature type="region of interest" description="Disordered" evidence="1">
    <location>
        <begin position="1331"/>
        <end position="1376"/>
    </location>
</feature>
<feature type="compositionally biased region" description="Low complexity" evidence="1">
    <location>
        <begin position="496"/>
        <end position="506"/>
    </location>
</feature>
<feature type="compositionally biased region" description="Low complexity" evidence="1">
    <location>
        <begin position="1088"/>
        <end position="1109"/>
    </location>
</feature>
<feature type="compositionally biased region" description="Acidic residues" evidence="1">
    <location>
        <begin position="1003"/>
        <end position="1018"/>
    </location>
</feature>
<feature type="compositionally biased region" description="Low complexity" evidence="1">
    <location>
        <begin position="533"/>
        <end position="546"/>
    </location>
</feature>